<dbReference type="InterPro" id="IPR041726">
    <property type="entry name" value="ACAD10_11_N"/>
</dbReference>
<evidence type="ECO:0000259" key="1">
    <source>
        <dbReference type="Pfam" id="PF01636"/>
    </source>
</evidence>
<dbReference type="RefSeq" id="WP_173132337.1">
    <property type="nucleotide sequence ID" value="NZ_JABRWJ010000011.1"/>
</dbReference>
<feature type="domain" description="Aminoglycoside phosphotransferase" evidence="1">
    <location>
        <begin position="43"/>
        <end position="274"/>
    </location>
</feature>
<dbReference type="Gene3D" id="3.90.1200.10">
    <property type="match status" value="1"/>
</dbReference>
<dbReference type="CDD" id="cd05154">
    <property type="entry name" value="ACAD10_11_N-like"/>
    <property type="match status" value="1"/>
</dbReference>
<dbReference type="EMBL" id="JABRWJ010000011">
    <property type="protein sequence ID" value="NRF71350.1"/>
    <property type="molecule type" value="Genomic_DNA"/>
</dbReference>
<organism evidence="2 3">
    <name type="scientific">Pseudaquabacterium terrae</name>
    <dbReference type="NCBI Taxonomy" id="2732868"/>
    <lineage>
        <taxon>Bacteria</taxon>
        <taxon>Pseudomonadati</taxon>
        <taxon>Pseudomonadota</taxon>
        <taxon>Betaproteobacteria</taxon>
        <taxon>Burkholderiales</taxon>
        <taxon>Sphaerotilaceae</taxon>
        <taxon>Pseudaquabacterium</taxon>
    </lineage>
</organism>
<dbReference type="Pfam" id="PF01636">
    <property type="entry name" value="APH"/>
    <property type="match status" value="1"/>
</dbReference>
<dbReference type="Proteomes" id="UP000737171">
    <property type="component" value="Unassembled WGS sequence"/>
</dbReference>
<dbReference type="SUPFAM" id="SSF56112">
    <property type="entry name" value="Protein kinase-like (PK-like)"/>
    <property type="match status" value="1"/>
</dbReference>
<reference evidence="2 3" key="1">
    <citation type="submission" date="2020-05" db="EMBL/GenBank/DDBJ databases">
        <title>Aquincola sp. isolate from soil.</title>
        <authorList>
            <person name="Han J."/>
            <person name="Kim D.-U."/>
        </authorList>
    </citation>
    <scope>NUCLEOTIDE SEQUENCE [LARGE SCALE GENOMIC DNA]</scope>
    <source>
        <strain evidence="2 3">S2</strain>
    </source>
</reference>
<dbReference type="Gene3D" id="3.30.200.20">
    <property type="entry name" value="Phosphorylase Kinase, domain 1"/>
    <property type="match status" value="1"/>
</dbReference>
<protein>
    <submittedName>
        <fullName evidence="2">Phosphotransferase</fullName>
    </submittedName>
</protein>
<gene>
    <name evidence="2" type="ORF">HLB44_30630</name>
</gene>
<dbReference type="InterPro" id="IPR011009">
    <property type="entry name" value="Kinase-like_dom_sf"/>
</dbReference>
<comment type="caution">
    <text evidence="2">The sequence shown here is derived from an EMBL/GenBank/DDBJ whole genome shotgun (WGS) entry which is preliminary data.</text>
</comment>
<evidence type="ECO:0000313" key="2">
    <source>
        <dbReference type="EMBL" id="NRF71350.1"/>
    </source>
</evidence>
<name>A0ABX2ES70_9BURK</name>
<dbReference type="PANTHER" id="PTHR47829:SF3">
    <property type="entry name" value="AMINOGLYCOSIDE PHOSPHOTRANSFERASE DOMAIN-CONTAINING PROTEIN"/>
    <property type="match status" value="1"/>
</dbReference>
<dbReference type="InterPro" id="IPR052898">
    <property type="entry name" value="ACAD10-like"/>
</dbReference>
<evidence type="ECO:0000313" key="3">
    <source>
        <dbReference type="Proteomes" id="UP000737171"/>
    </source>
</evidence>
<dbReference type="PANTHER" id="PTHR47829">
    <property type="entry name" value="HYDROLASE, PUTATIVE (AFU_ORTHOLOGUE AFUA_1G12880)-RELATED"/>
    <property type="match status" value="1"/>
</dbReference>
<proteinExistence type="predicted"/>
<dbReference type="InterPro" id="IPR002575">
    <property type="entry name" value="Aminoglycoside_PTrfase"/>
</dbReference>
<sequence>MTETSYEQFSGTSPVQQRHSFDEQALKAYFSQHVDNDLAGFRVSQFRGGQSNPTFLVEAGAQRYVVRRKPPGPLLPSAHAVDREYRVMKALRDTEVPVPRVYALCEDDTIIGTSFYVMQYVDGRVLWDPRLPDMSATERGKIYDEMSRVIAALHGIDPAAVGLADYGRPGAYIARQVARWTRQYRDSETERIDAMDRLIAWLPAHLPPEGPPALVHGDFRLDNVMFSHREPRLVAVLDWELSTVGDALADFAYHCIAWRLPADLRGLGDLDAAQVAHDGLPSEAQYRTMYLTRRGLPEVDPSTWAFYVAFSFFRVAAIAQGVMARALNGNASSAHALEAGRQARRFAEMGDRQIDALHAS</sequence>
<accession>A0ABX2ES70</accession>
<keyword evidence="3" id="KW-1185">Reference proteome</keyword>